<feature type="region of interest" description="Disordered" evidence="2">
    <location>
        <begin position="691"/>
        <end position="764"/>
    </location>
</feature>
<feature type="compositionally biased region" description="Polar residues" evidence="2">
    <location>
        <begin position="232"/>
        <end position="241"/>
    </location>
</feature>
<name>A0A8E0VFC2_9TREM</name>
<organism evidence="3 4">
    <name type="scientific">Fasciolopsis buskii</name>
    <dbReference type="NCBI Taxonomy" id="27845"/>
    <lineage>
        <taxon>Eukaryota</taxon>
        <taxon>Metazoa</taxon>
        <taxon>Spiralia</taxon>
        <taxon>Lophotrochozoa</taxon>
        <taxon>Platyhelminthes</taxon>
        <taxon>Trematoda</taxon>
        <taxon>Digenea</taxon>
        <taxon>Plagiorchiida</taxon>
        <taxon>Echinostomata</taxon>
        <taxon>Echinostomatoidea</taxon>
        <taxon>Fasciolidae</taxon>
        <taxon>Fasciolopsis</taxon>
    </lineage>
</organism>
<feature type="region of interest" description="Disordered" evidence="2">
    <location>
        <begin position="849"/>
        <end position="922"/>
    </location>
</feature>
<dbReference type="Proteomes" id="UP000728185">
    <property type="component" value="Unassembled WGS sequence"/>
</dbReference>
<feature type="compositionally biased region" description="Polar residues" evidence="2">
    <location>
        <begin position="736"/>
        <end position="759"/>
    </location>
</feature>
<accession>A0A8E0VFC2</accession>
<feature type="compositionally biased region" description="Polar residues" evidence="2">
    <location>
        <begin position="894"/>
        <end position="912"/>
    </location>
</feature>
<feature type="compositionally biased region" description="Low complexity" evidence="2">
    <location>
        <begin position="97"/>
        <end position="106"/>
    </location>
</feature>
<feature type="compositionally biased region" description="Basic and acidic residues" evidence="2">
    <location>
        <begin position="107"/>
        <end position="127"/>
    </location>
</feature>
<evidence type="ECO:0000313" key="3">
    <source>
        <dbReference type="EMBL" id="KAA0186380.1"/>
    </source>
</evidence>
<feature type="compositionally biased region" description="Polar residues" evidence="2">
    <location>
        <begin position="695"/>
        <end position="710"/>
    </location>
</feature>
<gene>
    <name evidence="3" type="ORF">FBUS_08772</name>
</gene>
<keyword evidence="4" id="KW-1185">Reference proteome</keyword>
<evidence type="ECO:0000256" key="2">
    <source>
        <dbReference type="SAM" id="MobiDB-lite"/>
    </source>
</evidence>
<dbReference type="InterPro" id="IPR049773">
    <property type="entry name" value="AF10-like_CC"/>
</dbReference>
<feature type="compositionally biased region" description="Polar residues" evidence="2">
    <location>
        <begin position="170"/>
        <end position="191"/>
    </location>
</feature>
<feature type="compositionally biased region" description="Polar residues" evidence="2">
    <location>
        <begin position="270"/>
        <end position="289"/>
    </location>
</feature>
<feature type="compositionally biased region" description="Basic residues" evidence="2">
    <location>
        <begin position="545"/>
        <end position="554"/>
    </location>
</feature>
<feature type="coiled-coil region" evidence="1">
    <location>
        <begin position="394"/>
        <end position="421"/>
    </location>
</feature>
<evidence type="ECO:0000256" key="1">
    <source>
        <dbReference type="SAM" id="Coils"/>
    </source>
</evidence>
<feature type="compositionally biased region" description="Polar residues" evidence="2">
    <location>
        <begin position="849"/>
        <end position="858"/>
    </location>
</feature>
<feature type="compositionally biased region" description="Polar residues" evidence="2">
    <location>
        <begin position="792"/>
        <end position="812"/>
    </location>
</feature>
<feature type="compositionally biased region" description="Polar residues" evidence="2">
    <location>
        <begin position="564"/>
        <end position="576"/>
    </location>
</feature>
<dbReference type="AlphaFoldDB" id="A0A8E0VFC2"/>
<dbReference type="CDD" id="cd20901">
    <property type="entry name" value="CC_AF10"/>
    <property type="match status" value="1"/>
</dbReference>
<feature type="compositionally biased region" description="Basic residues" evidence="2">
    <location>
        <begin position="711"/>
        <end position="729"/>
    </location>
</feature>
<protein>
    <submittedName>
        <fullName evidence="3">Protein AF-17</fullName>
    </submittedName>
</protein>
<feature type="compositionally biased region" description="Basic and acidic residues" evidence="2">
    <location>
        <begin position="242"/>
        <end position="251"/>
    </location>
</feature>
<keyword evidence="1" id="KW-0175">Coiled coil</keyword>
<proteinExistence type="predicted"/>
<dbReference type="OrthoDB" id="20839at2759"/>
<dbReference type="EMBL" id="LUCM01009792">
    <property type="protein sequence ID" value="KAA0186380.1"/>
    <property type="molecule type" value="Genomic_DNA"/>
</dbReference>
<feature type="compositionally biased region" description="Low complexity" evidence="2">
    <location>
        <begin position="41"/>
        <end position="51"/>
    </location>
</feature>
<feature type="compositionally biased region" description="Polar residues" evidence="2">
    <location>
        <begin position="942"/>
        <end position="957"/>
    </location>
</feature>
<feature type="region of interest" description="Disordered" evidence="2">
    <location>
        <begin position="792"/>
        <end position="823"/>
    </location>
</feature>
<evidence type="ECO:0000313" key="4">
    <source>
        <dbReference type="Proteomes" id="UP000728185"/>
    </source>
</evidence>
<feature type="region of interest" description="Disordered" evidence="2">
    <location>
        <begin position="1"/>
        <end position="289"/>
    </location>
</feature>
<comment type="caution">
    <text evidence="3">The sequence shown here is derived from an EMBL/GenBank/DDBJ whole genome shotgun (WGS) entry which is preliminary data.</text>
</comment>
<feature type="compositionally biased region" description="Polar residues" evidence="2">
    <location>
        <begin position="83"/>
        <end position="96"/>
    </location>
</feature>
<feature type="region of interest" description="Disordered" evidence="2">
    <location>
        <begin position="519"/>
        <end position="579"/>
    </location>
</feature>
<sequence>MNHTTDQPPEGTDTHAAPNVPITGQPRRTLPHRSARYGNNSAVQSASSSASDLVTQDIDETEPVSDARTESGEETSETKQAVAFSTKTRTQTAATNRSVSSDSSHSSGRDRLDSTEPITKRTKDKTHASIGKETAPVLSTSSPIPSSDREIKQDGAPPMAEKLDPGTQAAVDNSMVTQSSNSVDISTSPISHTEELDGSTVPNDPLAIPISGPPKLDLAPISNMPGPLPNPLSEQPQSDSVINDRQRKTEGDDCSMTTATSGPMEVENTPPISSAQADIKTSSRSDTSIGSVTTSVSAIPTHPEASLPLVLPRRPLSLRGLGLPCTSKNNTVLGPIAAHHITGPHSSKVPGERGSSQPPLATMHDLLEWQWDQAGSLLLQQAEGTDVVSLLDCLHQLKSENDILEAKLVRLQTRREHLRSVNARLSASLATMEATRVSPSSPATTFADSGSYNGMTPITSSSASTEARIPSPLPPPAQQKLTVTGHGMPTETLVNSTEASSFRYSTVCGTHMTTPATFSTSLTLPPPTLSPNRPCPKRTSAMSPYHHHHHHHHHEPQLVKQFPSPATSEPNTSMSHSRGLCLTPVDPGCQTSSSSVNLSCNWRPIAPAPDPDQLQIQPRQQQQHFAVQPAGMVGGVESTLSATASTWSGRFLHPVKDGTVTTMILTTPEGTSIPPTGNTNATMVQYKTSGIPITASPSQPTQLNESSLRTSGKRTHSAHTYRTPKHGSPRRWPLFQPTNQAAGQTDSNGSVASNATGESGLSRPAVDLSDLQELSARLSSAIAARRPLNNKTSLATTELTQTSTEHSRSAQGNAGLHKSSSRSLISHVPNIQPKPVATQLPPTYSAWTVPESKTTKPQPVTMAAVSESRLLTPGTPRPACGQSDLSYSKLFKPSINSSQTDPTSDQRSTGNSHYPDHTGGNANSYTGSAAAAAYLVLTPSASSSNLSHGVYPSTGQCLPSAGTLLDRSGCPPPS</sequence>
<feature type="region of interest" description="Disordered" evidence="2">
    <location>
        <begin position="942"/>
        <end position="974"/>
    </location>
</feature>
<reference evidence="3" key="1">
    <citation type="submission" date="2019-05" db="EMBL/GenBank/DDBJ databases">
        <title>Annotation for the trematode Fasciolopsis buski.</title>
        <authorList>
            <person name="Choi Y.-J."/>
        </authorList>
    </citation>
    <scope>NUCLEOTIDE SEQUENCE</scope>
    <source>
        <strain evidence="3">HT</strain>
        <tissue evidence="3">Whole worm</tissue>
    </source>
</reference>